<accession>A0A1W2BNJ1</accession>
<proteinExistence type="predicted"/>
<gene>
    <name evidence="1" type="ORF">SAMN06296008_11454</name>
</gene>
<name>A0A1W2BNJ1_9BURK</name>
<evidence type="ECO:0000313" key="2">
    <source>
        <dbReference type="Proteomes" id="UP000192708"/>
    </source>
</evidence>
<dbReference type="AlphaFoldDB" id="A0A1W2BNJ1"/>
<reference evidence="1 2" key="1">
    <citation type="submission" date="2017-04" db="EMBL/GenBank/DDBJ databases">
        <authorList>
            <person name="Afonso C.L."/>
            <person name="Miller P.J."/>
            <person name="Scott M.A."/>
            <person name="Spackman E."/>
            <person name="Goraichik I."/>
            <person name="Dimitrov K.M."/>
            <person name="Suarez D.L."/>
            <person name="Swayne D.E."/>
        </authorList>
    </citation>
    <scope>NUCLEOTIDE SEQUENCE [LARGE SCALE GENOMIC DNA]</scope>
    <source>
        <strain evidence="1 2">VK13</strain>
    </source>
</reference>
<keyword evidence="2" id="KW-1185">Reference proteome</keyword>
<organism evidence="1 2">
    <name type="scientific">Polynucleobacter kasalickyi</name>
    <dbReference type="NCBI Taxonomy" id="1938817"/>
    <lineage>
        <taxon>Bacteria</taxon>
        <taxon>Pseudomonadati</taxon>
        <taxon>Pseudomonadota</taxon>
        <taxon>Betaproteobacteria</taxon>
        <taxon>Burkholderiales</taxon>
        <taxon>Burkholderiaceae</taxon>
        <taxon>Polynucleobacter</taxon>
    </lineage>
</organism>
<protein>
    <submittedName>
        <fullName evidence="1">Uncharacterized protein</fullName>
    </submittedName>
</protein>
<dbReference type="Proteomes" id="UP000192708">
    <property type="component" value="Unassembled WGS sequence"/>
</dbReference>
<evidence type="ECO:0000313" key="1">
    <source>
        <dbReference type="EMBL" id="SMC74423.1"/>
    </source>
</evidence>
<sequence length="114" mass="13710">MKLRINPMTKTNHIFEFTKSNLEVFSDNKEKRIFLQIESTVLQDDNQWRFYDGANSFLIKINDFNFIQKIKDGNERFKKGDLLVVDLRRTQTIEKKVLKTDYSIVLVHEHRINF</sequence>
<dbReference type="EMBL" id="FWXJ01000014">
    <property type="protein sequence ID" value="SMC74423.1"/>
    <property type="molecule type" value="Genomic_DNA"/>
</dbReference>